<keyword evidence="2" id="KW-0472">Membrane</keyword>
<dbReference type="Ensembl" id="ENSNBRT00000008993.1">
    <property type="protein sequence ID" value="ENSNBRP00000008738.1"/>
    <property type="gene ID" value="ENSNBRG00000006840.1"/>
</dbReference>
<dbReference type="InterPro" id="IPR051756">
    <property type="entry name" value="Centrosomal_MT-associated"/>
</dbReference>
<protein>
    <recommendedName>
        <fullName evidence="3">Cep57 centrosome localisation domain-containing protein</fullName>
    </recommendedName>
</protein>
<feature type="domain" description="Cep57 centrosome localisation" evidence="3">
    <location>
        <begin position="17"/>
        <end position="81"/>
    </location>
</feature>
<dbReference type="PANTHER" id="PTHR19336:SF11">
    <property type="entry name" value="CENTROSOMAL PROTEIN OF 57 KDA"/>
    <property type="match status" value="1"/>
</dbReference>
<dbReference type="GO" id="GO:0042802">
    <property type="term" value="F:identical protein binding"/>
    <property type="evidence" value="ECO:0007669"/>
    <property type="project" value="InterPro"/>
</dbReference>
<feature type="coiled-coil region" evidence="1">
    <location>
        <begin position="14"/>
        <end position="41"/>
    </location>
</feature>
<evidence type="ECO:0000256" key="1">
    <source>
        <dbReference type="SAM" id="Coils"/>
    </source>
</evidence>
<evidence type="ECO:0000313" key="5">
    <source>
        <dbReference type="Proteomes" id="UP000261580"/>
    </source>
</evidence>
<dbReference type="InterPro" id="IPR025913">
    <property type="entry name" value="Cep57_CLD"/>
</dbReference>
<dbReference type="GO" id="GO:0005813">
    <property type="term" value="C:centrosome"/>
    <property type="evidence" value="ECO:0007669"/>
    <property type="project" value="TreeGrafter"/>
</dbReference>
<keyword evidence="2" id="KW-1133">Transmembrane helix</keyword>
<dbReference type="STRING" id="32507.ENSNBRP00000008738"/>
<evidence type="ECO:0000313" key="4">
    <source>
        <dbReference type="Ensembl" id="ENSNBRP00000008738.1"/>
    </source>
</evidence>
<proteinExistence type="predicted"/>
<feature type="domain" description="Cep57 centrosome localisation" evidence="3">
    <location>
        <begin position="97"/>
        <end position="135"/>
    </location>
</feature>
<accession>A0A3Q4GPH1</accession>
<reference evidence="4" key="2">
    <citation type="submission" date="2025-09" db="UniProtKB">
        <authorList>
            <consortium name="Ensembl"/>
        </authorList>
    </citation>
    <scope>IDENTIFICATION</scope>
</reference>
<dbReference type="Bgee" id="ENSNBRG00000006840">
    <property type="expression patterns" value="Expressed in blood and 8 other cell types or tissues"/>
</dbReference>
<dbReference type="GO" id="GO:0008017">
    <property type="term" value="F:microtubule binding"/>
    <property type="evidence" value="ECO:0007669"/>
    <property type="project" value="TreeGrafter"/>
</dbReference>
<dbReference type="Proteomes" id="UP000261580">
    <property type="component" value="Unassembled WGS sequence"/>
</dbReference>
<feature type="transmembrane region" description="Helical" evidence="2">
    <location>
        <begin position="6"/>
        <end position="24"/>
    </location>
</feature>
<dbReference type="GO" id="GO:0043015">
    <property type="term" value="F:gamma-tubulin binding"/>
    <property type="evidence" value="ECO:0007669"/>
    <property type="project" value="InterPro"/>
</dbReference>
<dbReference type="AlphaFoldDB" id="A0A3Q4GPH1"/>
<dbReference type="Pfam" id="PF14073">
    <property type="entry name" value="Cep57_CLD"/>
    <property type="match status" value="2"/>
</dbReference>
<organism evidence="4 5">
    <name type="scientific">Neolamprologus brichardi</name>
    <name type="common">Fairy cichlid</name>
    <name type="synonym">Lamprologus brichardi</name>
    <dbReference type="NCBI Taxonomy" id="32507"/>
    <lineage>
        <taxon>Eukaryota</taxon>
        <taxon>Metazoa</taxon>
        <taxon>Chordata</taxon>
        <taxon>Craniata</taxon>
        <taxon>Vertebrata</taxon>
        <taxon>Euteleostomi</taxon>
        <taxon>Actinopterygii</taxon>
        <taxon>Neopterygii</taxon>
        <taxon>Teleostei</taxon>
        <taxon>Neoteleostei</taxon>
        <taxon>Acanthomorphata</taxon>
        <taxon>Ovalentaria</taxon>
        <taxon>Cichlomorphae</taxon>
        <taxon>Cichliformes</taxon>
        <taxon>Cichlidae</taxon>
        <taxon>African cichlids</taxon>
        <taxon>Pseudocrenilabrinae</taxon>
        <taxon>Lamprologini</taxon>
        <taxon>Neolamprologus</taxon>
    </lineage>
</organism>
<keyword evidence="2" id="KW-0812">Transmembrane</keyword>
<keyword evidence="1" id="KW-0175">Coiled coil</keyword>
<name>A0A3Q4GPH1_NEOBR</name>
<evidence type="ECO:0000259" key="3">
    <source>
        <dbReference type="Pfam" id="PF14073"/>
    </source>
</evidence>
<evidence type="ECO:0000256" key="2">
    <source>
        <dbReference type="SAM" id="Phobius"/>
    </source>
</evidence>
<sequence length="163" mass="18693">MQTIPVANLYFYVCVVILSALRNLQEKIRRLEMEKGHAEQSLHALGKDASQTLLQNEDITPRLLNDQKGPERQRSAQSNLKVSVLIYSSYDGFVCLQMKILELEMKLQEEEYQRKLIQDKANQLQTGLEASRILLQSVSPCRSAKKSKEKKSNTKVCFHICSH</sequence>
<dbReference type="PANTHER" id="PTHR19336">
    <property type="entry name" value="UNCHARACTERIZED DUF1167"/>
    <property type="match status" value="1"/>
</dbReference>
<keyword evidence="5" id="KW-1185">Reference proteome</keyword>
<reference evidence="4" key="1">
    <citation type="submission" date="2025-08" db="UniProtKB">
        <authorList>
            <consortium name="Ensembl"/>
        </authorList>
    </citation>
    <scope>IDENTIFICATION</scope>
</reference>